<dbReference type="KEGG" id="chyd:H4K34_08210"/>
<protein>
    <submittedName>
        <fullName evidence="2">Uncharacterized protein</fullName>
    </submittedName>
</protein>
<keyword evidence="1" id="KW-0472">Membrane</keyword>
<feature type="transmembrane region" description="Helical" evidence="1">
    <location>
        <begin position="20"/>
        <end position="41"/>
    </location>
</feature>
<dbReference type="AlphaFoldDB" id="A0A7H0VJB6"/>
<feature type="transmembrane region" description="Helical" evidence="1">
    <location>
        <begin position="105"/>
        <end position="128"/>
    </location>
</feature>
<keyword evidence="1" id="KW-0812">Transmembrane</keyword>
<reference evidence="2 3" key="1">
    <citation type="submission" date="2020-08" db="EMBL/GenBank/DDBJ databases">
        <title>Croceimicrobium hydrocarbonivorans gen. nov., sp. nov., a novel marine bacterium isolated from a bacterial consortium that degrades polyethylene terephthalate.</title>
        <authorList>
            <person name="Liu R."/>
        </authorList>
    </citation>
    <scope>NUCLEOTIDE SEQUENCE [LARGE SCALE GENOMIC DNA]</scope>
    <source>
        <strain evidence="2 3">A20-9</strain>
    </source>
</reference>
<keyword evidence="1" id="KW-1133">Transmembrane helix</keyword>
<evidence type="ECO:0000313" key="2">
    <source>
        <dbReference type="EMBL" id="QNR25814.1"/>
    </source>
</evidence>
<feature type="transmembrane region" description="Helical" evidence="1">
    <location>
        <begin position="140"/>
        <end position="160"/>
    </location>
</feature>
<feature type="transmembrane region" description="Helical" evidence="1">
    <location>
        <begin position="172"/>
        <end position="192"/>
    </location>
</feature>
<gene>
    <name evidence="2" type="ORF">H4K34_08210</name>
</gene>
<proteinExistence type="predicted"/>
<keyword evidence="3" id="KW-1185">Reference proteome</keyword>
<organism evidence="2 3">
    <name type="scientific">Croceimicrobium hydrocarbonivorans</name>
    <dbReference type="NCBI Taxonomy" id="2761580"/>
    <lineage>
        <taxon>Bacteria</taxon>
        <taxon>Pseudomonadati</taxon>
        <taxon>Bacteroidota</taxon>
        <taxon>Flavobacteriia</taxon>
        <taxon>Flavobacteriales</taxon>
        <taxon>Owenweeksiaceae</taxon>
        <taxon>Croceimicrobium</taxon>
    </lineage>
</organism>
<accession>A0A7H0VJB6</accession>
<dbReference type="RefSeq" id="WP_210760339.1">
    <property type="nucleotide sequence ID" value="NZ_CP060139.1"/>
</dbReference>
<evidence type="ECO:0000256" key="1">
    <source>
        <dbReference type="SAM" id="Phobius"/>
    </source>
</evidence>
<dbReference type="EMBL" id="CP060139">
    <property type="protein sequence ID" value="QNR25814.1"/>
    <property type="molecule type" value="Genomic_DNA"/>
</dbReference>
<feature type="transmembrane region" description="Helical" evidence="1">
    <location>
        <begin position="61"/>
        <end position="84"/>
    </location>
</feature>
<dbReference type="Proteomes" id="UP000516305">
    <property type="component" value="Chromosome"/>
</dbReference>
<name>A0A7H0VJB6_9FLAO</name>
<sequence length="426" mass="51419">MLKRFRHSLKLTADRFYMGLFLSLGLAISFYHFIVLLFEIMKVLGVDRYGQMWSPGDHENYFHRWIIALWSLLLGFDLLLRYWFQKPEKTRFGKTFRRHRILNDHSLLIWEFSFLFLHIGFILSYWFLVAFRDLGNGFEILFNNRWVLPFALVIIYFRYWSNLLLHFRRKGFIALLLSTVIIAGLSFSLALWEIRDFDKTAQTLSKQGPYSLYDIQIPKSSFYLKSESVLSMNEVFLFENPKPRFYTYWQGEHELHEFYSIYTYHHWRSSETRLVVDRDLSMRTLIAFHQKVMVDINTCPFFYAVQASDELGSFQPSVHCNFPIWIWNYNHFDFDGIESPFRKVIRIEPLDSNHILLNGEPVDLNLLPMLLMDVIQERTSFGFHFKNWDQQHFQDYFKVLIEIRSSLELLSIKSPKHQKYQLWLWF</sequence>
<evidence type="ECO:0000313" key="3">
    <source>
        <dbReference type="Proteomes" id="UP000516305"/>
    </source>
</evidence>